<sequence>MNQQPSLVCVDDEEQIRKALRRELESWLNRQGWNFHACSGGEEALELLASNSNTAILLSDLKMPGMSGSTLVQMVADRYPEVVTMLLSGYSDVQEISHSIRAGISAFIQKPWDNSSLKAEIARAITLYNIKKQNREYRSYLEEEILWTKRIQNILLENSVDEDIPVLASLTYLPMDSTRCGGDMYWIRRLKNDKFLVALADVSAQGVKGTYFAARLKQIADRIHKNKPALLSSPDHYLSEINNQLYEKNLELPDLLVALQVLVFDINASTLHYANAGHLPFFHISEGEIHSEHLTSPGLGYKPGITYRERLIGLKPGDRIIMHTDGLLKDSNSGVAHNSQSLIKLIPDHKGEDWVNLFIDGVKNTREQRRFWDDVTVIDLQVE</sequence>
<dbReference type="SMART" id="SM00448">
    <property type="entry name" value="REC"/>
    <property type="match status" value="1"/>
</dbReference>
<dbReference type="SMART" id="SM00331">
    <property type="entry name" value="PP2C_SIG"/>
    <property type="match status" value="1"/>
</dbReference>
<dbReference type="KEGG" id="slr:L21SP2_2142"/>
<gene>
    <name evidence="4" type="ORF">L21SP2_2142</name>
</gene>
<reference evidence="4 5" key="1">
    <citation type="journal article" date="2015" name="Stand. Genomic Sci.">
        <title>Complete genome sequence and description of Salinispira pacifica gen. nov., sp. nov., a novel spirochaete isolated form a hypersaline microbial mat.</title>
        <authorList>
            <person name="Ben Hania W."/>
            <person name="Joseph M."/>
            <person name="Schumann P."/>
            <person name="Bunk B."/>
            <person name="Fiebig A."/>
            <person name="Sproer C."/>
            <person name="Klenk H.P."/>
            <person name="Fardeau M.L."/>
            <person name="Spring S."/>
        </authorList>
    </citation>
    <scope>NUCLEOTIDE SEQUENCE [LARGE SCALE GENOMIC DNA]</scope>
    <source>
        <strain evidence="4 5">L21-RPul-D2</strain>
    </source>
</reference>
<feature type="modified residue" description="4-aspartylphosphate" evidence="2">
    <location>
        <position position="60"/>
    </location>
</feature>
<dbReference type="HOGENOM" id="CLU_000445_43_7_12"/>
<dbReference type="EMBL" id="CP006939">
    <property type="protein sequence ID" value="AHC15509.1"/>
    <property type="molecule type" value="Genomic_DNA"/>
</dbReference>
<keyword evidence="5" id="KW-1185">Reference proteome</keyword>
<dbReference type="AlphaFoldDB" id="V5WJ02"/>
<protein>
    <submittedName>
        <fullName evidence="4">Response regulator</fullName>
    </submittedName>
</protein>
<proteinExistence type="predicted"/>
<dbReference type="eggNOG" id="COG3437">
    <property type="taxonomic scope" value="Bacteria"/>
</dbReference>
<dbReference type="InterPro" id="IPR011006">
    <property type="entry name" value="CheY-like_superfamily"/>
</dbReference>
<dbReference type="OrthoDB" id="369918at2"/>
<dbReference type="InterPro" id="IPR052016">
    <property type="entry name" value="Bact_Sigma-Reg"/>
</dbReference>
<name>V5WJ02_9SPIO</name>
<dbReference type="Proteomes" id="UP000018680">
    <property type="component" value="Chromosome"/>
</dbReference>
<dbReference type="Pfam" id="PF00072">
    <property type="entry name" value="Response_reg"/>
    <property type="match status" value="1"/>
</dbReference>
<dbReference type="Pfam" id="PF07228">
    <property type="entry name" value="SpoIIE"/>
    <property type="match status" value="1"/>
</dbReference>
<dbReference type="Gene3D" id="3.40.50.2300">
    <property type="match status" value="1"/>
</dbReference>
<dbReference type="GO" id="GO:0000160">
    <property type="term" value="P:phosphorelay signal transduction system"/>
    <property type="evidence" value="ECO:0007669"/>
    <property type="project" value="InterPro"/>
</dbReference>
<dbReference type="PANTHER" id="PTHR43156">
    <property type="entry name" value="STAGE II SPORULATION PROTEIN E-RELATED"/>
    <property type="match status" value="1"/>
</dbReference>
<evidence type="ECO:0000256" key="2">
    <source>
        <dbReference type="PROSITE-ProRule" id="PRU00169"/>
    </source>
</evidence>
<dbReference type="InterPro" id="IPR036457">
    <property type="entry name" value="PPM-type-like_dom_sf"/>
</dbReference>
<organism evidence="4 5">
    <name type="scientific">Salinispira pacifica</name>
    <dbReference type="NCBI Taxonomy" id="1307761"/>
    <lineage>
        <taxon>Bacteria</taxon>
        <taxon>Pseudomonadati</taxon>
        <taxon>Spirochaetota</taxon>
        <taxon>Spirochaetia</taxon>
        <taxon>Spirochaetales</taxon>
        <taxon>Spirochaetaceae</taxon>
        <taxon>Salinispira</taxon>
    </lineage>
</organism>
<keyword evidence="2" id="KW-0597">Phosphoprotein</keyword>
<keyword evidence="1" id="KW-0378">Hydrolase</keyword>
<dbReference type="PANTHER" id="PTHR43156:SF2">
    <property type="entry name" value="STAGE II SPORULATION PROTEIN E"/>
    <property type="match status" value="1"/>
</dbReference>
<feature type="domain" description="Response regulatory" evidence="3">
    <location>
        <begin position="6"/>
        <end position="125"/>
    </location>
</feature>
<dbReference type="SUPFAM" id="SSF81606">
    <property type="entry name" value="PP2C-like"/>
    <property type="match status" value="1"/>
</dbReference>
<evidence type="ECO:0000259" key="3">
    <source>
        <dbReference type="PROSITE" id="PS50110"/>
    </source>
</evidence>
<dbReference type="InterPro" id="IPR001932">
    <property type="entry name" value="PPM-type_phosphatase-like_dom"/>
</dbReference>
<dbReference type="RefSeq" id="WP_024268413.1">
    <property type="nucleotide sequence ID" value="NC_023035.1"/>
</dbReference>
<dbReference type="STRING" id="1307761.L21SP2_2142"/>
<dbReference type="Gene3D" id="3.60.40.10">
    <property type="entry name" value="PPM-type phosphatase domain"/>
    <property type="match status" value="1"/>
</dbReference>
<dbReference type="PROSITE" id="PS50110">
    <property type="entry name" value="RESPONSE_REGULATORY"/>
    <property type="match status" value="1"/>
</dbReference>
<dbReference type="SUPFAM" id="SSF52172">
    <property type="entry name" value="CheY-like"/>
    <property type="match status" value="1"/>
</dbReference>
<dbReference type="eggNOG" id="COG2208">
    <property type="taxonomic scope" value="Bacteria"/>
</dbReference>
<dbReference type="GO" id="GO:0016791">
    <property type="term" value="F:phosphatase activity"/>
    <property type="evidence" value="ECO:0007669"/>
    <property type="project" value="TreeGrafter"/>
</dbReference>
<dbReference type="InterPro" id="IPR001789">
    <property type="entry name" value="Sig_transdc_resp-reg_receiver"/>
</dbReference>
<evidence type="ECO:0000256" key="1">
    <source>
        <dbReference type="ARBA" id="ARBA00022801"/>
    </source>
</evidence>
<evidence type="ECO:0000313" key="4">
    <source>
        <dbReference type="EMBL" id="AHC15509.1"/>
    </source>
</evidence>
<accession>V5WJ02</accession>
<evidence type="ECO:0000313" key="5">
    <source>
        <dbReference type="Proteomes" id="UP000018680"/>
    </source>
</evidence>